<gene>
    <name evidence="1" type="ORF">QAD02_003098</name>
</gene>
<comment type="caution">
    <text evidence="1">The sequence shown here is derived from an EMBL/GenBank/DDBJ whole genome shotgun (WGS) entry which is preliminary data.</text>
</comment>
<organism evidence="1 2">
    <name type="scientific">Eretmocerus hayati</name>
    <dbReference type="NCBI Taxonomy" id="131215"/>
    <lineage>
        <taxon>Eukaryota</taxon>
        <taxon>Metazoa</taxon>
        <taxon>Ecdysozoa</taxon>
        <taxon>Arthropoda</taxon>
        <taxon>Hexapoda</taxon>
        <taxon>Insecta</taxon>
        <taxon>Pterygota</taxon>
        <taxon>Neoptera</taxon>
        <taxon>Endopterygota</taxon>
        <taxon>Hymenoptera</taxon>
        <taxon>Apocrita</taxon>
        <taxon>Proctotrupomorpha</taxon>
        <taxon>Chalcidoidea</taxon>
        <taxon>Aphelinidae</taxon>
        <taxon>Aphelininae</taxon>
        <taxon>Eretmocerus</taxon>
    </lineage>
</organism>
<sequence length="589" mass="67305">MAGQKKKKVTESRKINCSVPGCGNKKQFYFPKSEILRAKWLKAIRREDFTPNVLAHGLCGDHFDPNDIITFATTSDKKIRQRVKIAHGSVPCIFPWNRAQHITSDVVDFYEEVLASSEESVNSSEYCSNATNSNDRPVASDDIARMSEDSLADIEKNVPQEHCHDVYNLGPLDHVGYCLRLPQSDILQEAQTSVEVDQHSLVPSQPEMREATENGASQLCGELFYENEQMSCDYYEEVIQFEESVTDEVRGSHTSNEDCSEEISPSNKVPIADKYSNARYSIEQLRLRSDLILHFTGLENYKKFELVLLSLGPAAYHLKYVRKQVDDISVPNQLFLVLWKLRRNECDESLAAHFGINRLAVGNIFVTWILFMHQHWSLINTWPSKDLVHFFLPEIFKNNFPDTRVIIDGAEFEIQKPGDPRDQQSSFSKYKNRNTYKAVLGCTPGGLISYCSPAYGGSTKDRAIVERSVLMKNCERGDIVMADKGFNIQDLFAAYDVTCMIPTFMKHGYIPHKKILRDRNLAKHRIHIERVIGLVKTFTILSSRLHHNYVPLASEILQVCVMLSNFKENIMKPKKEIETHNLRMGKIPQ</sequence>
<evidence type="ECO:0000313" key="2">
    <source>
        <dbReference type="Proteomes" id="UP001239111"/>
    </source>
</evidence>
<name>A0ACC2NNE9_9HYME</name>
<dbReference type="EMBL" id="CM056743">
    <property type="protein sequence ID" value="KAJ8671839.1"/>
    <property type="molecule type" value="Genomic_DNA"/>
</dbReference>
<keyword evidence="2" id="KW-1185">Reference proteome</keyword>
<protein>
    <submittedName>
        <fullName evidence="1">Uncharacterized protein</fullName>
    </submittedName>
</protein>
<evidence type="ECO:0000313" key="1">
    <source>
        <dbReference type="EMBL" id="KAJ8671839.1"/>
    </source>
</evidence>
<dbReference type="Proteomes" id="UP001239111">
    <property type="component" value="Chromosome 3"/>
</dbReference>
<accession>A0ACC2NNE9</accession>
<reference evidence="1" key="1">
    <citation type="submission" date="2023-04" db="EMBL/GenBank/DDBJ databases">
        <title>A chromosome-level genome assembly of the parasitoid wasp Eretmocerus hayati.</title>
        <authorList>
            <person name="Zhong Y."/>
            <person name="Liu S."/>
            <person name="Liu Y."/>
        </authorList>
    </citation>
    <scope>NUCLEOTIDE SEQUENCE</scope>
    <source>
        <strain evidence="1">ZJU_SS_LIU_2023</strain>
    </source>
</reference>
<proteinExistence type="predicted"/>